<organism evidence="2 3">
    <name type="scientific">Plectus sambesii</name>
    <dbReference type="NCBI Taxonomy" id="2011161"/>
    <lineage>
        <taxon>Eukaryota</taxon>
        <taxon>Metazoa</taxon>
        <taxon>Ecdysozoa</taxon>
        <taxon>Nematoda</taxon>
        <taxon>Chromadorea</taxon>
        <taxon>Plectida</taxon>
        <taxon>Plectina</taxon>
        <taxon>Plectoidea</taxon>
        <taxon>Plectidae</taxon>
        <taxon>Plectus</taxon>
    </lineage>
</organism>
<name>A0A914WTA3_9BILA</name>
<dbReference type="AlphaFoldDB" id="A0A914WTA3"/>
<proteinExistence type="predicted"/>
<evidence type="ECO:0000313" key="2">
    <source>
        <dbReference type="Proteomes" id="UP000887566"/>
    </source>
</evidence>
<evidence type="ECO:0000313" key="3">
    <source>
        <dbReference type="WBParaSite" id="PSAMB.scaffold4790size13511.g25170.t1"/>
    </source>
</evidence>
<evidence type="ECO:0000259" key="1">
    <source>
        <dbReference type="Pfam" id="PF24524"/>
    </source>
</evidence>
<accession>A0A914WTA3</accession>
<dbReference type="InterPro" id="IPR056017">
    <property type="entry name" value="DUF7596"/>
</dbReference>
<dbReference type="Proteomes" id="UP000887566">
    <property type="component" value="Unplaced"/>
</dbReference>
<dbReference type="WBParaSite" id="PSAMB.scaffold4790size13511.g25170.t1">
    <property type="protein sequence ID" value="PSAMB.scaffold4790size13511.g25170.t1"/>
    <property type="gene ID" value="PSAMB.scaffold4790size13511.g25170"/>
</dbReference>
<feature type="domain" description="DUF7596" evidence="1">
    <location>
        <begin position="131"/>
        <end position="279"/>
    </location>
</feature>
<protein>
    <recommendedName>
        <fullName evidence="1">DUF7596 domain-containing protein</fullName>
    </recommendedName>
</protein>
<reference evidence="3" key="1">
    <citation type="submission" date="2022-11" db="UniProtKB">
        <authorList>
            <consortium name="WormBaseParasite"/>
        </authorList>
    </citation>
    <scope>IDENTIFICATION</scope>
</reference>
<keyword evidence="2" id="KW-1185">Reference proteome</keyword>
<sequence length="445" mass="48240">IVGSPPPRRSPANLTVEVDSVVVAGQVFYSHTANPPTFLTIVSESVRAQPVSASGIVHTPSSIPSCYCCDCPPRRLCCISLPPTTTVHPSLLVMVAQTDVSGLIQNSKAAQMLNGSLLPRQSANGTCPDKPAALLQLNEATTAVVLDAEGRDVVALAAVLRYAPMQAYCVLAEVDEQLQRKTGRIEPVANSMWCDAAGGEHIGMKFALDDTKKDLRLQPMFVQAHIRPESRVPLEHMIDAVTEKALGIKNLELKKNTTVDLYEGTYDSNVWRDRIGFCVTDRCDYAELTVASDALRKQLANIDISEVKVQPLGADTMQQMVEYDHAVSQLNREEYLSFLTSLKGIVGAVAYDSADQVTGYALALGTNLLQCYAETESAAAALVCHMSKAVGQSMTLNTAVDSFLGVQLASIATKRRAIQRFHTRAVPSQVKWEKVFVLNIGTHLL</sequence>
<dbReference type="Pfam" id="PF24524">
    <property type="entry name" value="DUF7596"/>
    <property type="match status" value="1"/>
</dbReference>